<comment type="caution">
    <text evidence="3">The sequence shown here is derived from an EMBL/GenBank/DDBJ whole genome shotgun (WGS) entry which is preliminary data.</text>
</comment>
<accession>A0A9P8VI15</accession>
<feature type="compositionally biased region" description="Low complexity" evidence="1">
    <location>
        <begin position="26"/>
        <end position="42"/>
    </location>
</feature>
<protein>
    <recommendedName>
        <fullName evidence="5">Secreted protein</fullName>
    </recommendedName>
</protein>
<dbReference type="AlphaFoldDB" id="A0A9P8VI15"/>
<keyword evidence="4" id="KW-1185">Reference proteome</keyword>
<sequence>MTYNPVRVLVLFGVSACWSWSPLEWSPVSHPSSSLSWSSGEGAAERRGKTERAFVGLALACPPQPYNGRDVTEAPKMHAPSRRCSSLMSVGSHGCLSVLLSSPL</sequence>
<gene>
    <name evidence="3" type="ORF">F5X68DRAFT_203628</name>
</gene>
<dbReference type="Proteomes" id="UP000770015">
    <property type="component" value="Unassembled WGS sequence"/>
</dbReference>
<evidence type="ECO:0008006" key="5">
    <source>
        <dbReference type="Google" id="ProtNLM"/>
    </source>
</evidence>
<evidence type="ECO:0000256" key="2">
    <source>
        <dbReference type="SAM" id="SignalP"/>
    </source>
</evidence>
<feature type="chain" id="PRO_5040278769" description="Secreted protein" evidence="2">
    <location>
        <begin position="20"/>
        <end position="104"/>
    </location>
</feature>
<dbReference type="EMBL" id="JAGSXJ010000006">
    <property type="protein sequence ID" value="KAH6690734.1"/>
    <property type="molecule type" value="Genomic_DNA"/>
</dbReference>
<organism evidence="3 4">
    <name type="scientific">Plectosphaerella plurivora</name>
    <dbReference type="NCBI Taxonomy" id="936078"/>
    <lineage>
        <taxon>Eukaryota</taxon>
        <taxon>Fungi</taxon>
        <taxon>Dikarya</taxon>
        <taxon>Ascomycota</taxon>
        <taxon>Pezizomycotina</taxon>
        <taxon>Sordariomycetes</taxon>
        <taxon>Hypocreomycetidae</taxon>
        <taxon>Glomerellales</taxon>
        <taxon>Plectosphaerellaceae</taxon>
        <taxon>Plectosphaerella</taxon>
    </lineage>
</organism>
<name>A0A9P8VI15_9PEZI</name>
<keyword evidence="2" id="KW-0732">Signal</keyword>
<feature type="region of interest" description="Disordered" evidence="1">
    <location>
        <begin position="26"/>
        <end position="48"/>
    </location>
</feature>
<evidence type="ECO:0000313" key="4">
    <source>
        <dbReference type="Proteomes" id="UP000770015"/>
    </source>
</evidence>
<evidence type="ECO:0000313" key="3">
    <source>
        <dbReference type="EMBL" id="KAH6690734.1"/>
    </source>
</evidence>
<feature type="signal peptide" evidence="2">
    <location>
        <begin position="1"/>
        <end position="19"/>
    </location>
</feature>
<evidence type="ECO:0000256" key="1">
    <source>
        <dbReference type="SAM" id="MobiDB-lite"/>
    </source>
</evidence>
<reference evidence="3" key="1">
    <citation type="journal article" date="2021" name="Nat. Commun.">
        <title>Genetic determinants of endophytism in the Arabidopsis root mycobiome.</title>
        <authorList>
            <person name="Mesny F."/>
            <person name="Miyauchi S."/>
            <person name="Thiergart T."/>
            <person name="Pickel B."/>
            <person name="Atanasova L."/>
            <person name="Karlsson M."/>
            <person name="Huettel B."/>
            <person name="Barry K.W."/>
            <person name="Haridas S."/>
            <person name="Chen C."/>
            <person name="Bauer D."/>
            <person name="Andreopoulos W."/>
            <person name="Pangilinan J."/>
            <person name="LaButti K."/>
            <person name="Riley R."/>
            <person name="Lipzen A."/>
            <person name="Clum A."/>
            <person name="Drula E."/>
            <person name="Henrissat B."/>
            <person name="Kohler A."/>
            <person name="Grigoriev I.V."/>
            <person name="Martin F.M."/>
            <person name="Hacquard S."/>
        </authorList>
    </citation>
    <scope>NUCLEOTIDE SEQUENCE</scope>
    <source>
        <strain evidence="3">MPI-SDFR-AT-0117</strain>
    </source>
</reference>
<proteinExistence type="predicted"/>